<feature type="region of interest" description="Disordered" evidence="1">
    <location>
        <begin position="553"/>
        <end position="656"/>
    </location>
</feature>
<protein>
    <recommendedName>
        <fullName evidence="2">DNA replication checkpoint mediator MRC1 domain-containing protein</fullName>
    </recommendedName>
</protein>
<name>A0A427Y522_9TREE</name>
<feature type="domain" description="DNA replication checkpoint mediator MRC1" evidence="2">
    <location>
        <begin position="891"/>
        <end position="1025"/>
    </location>
</feature>
<reference evidence="3 4" key="1">
    <citation type="submission" date="2018-11" db="EMBL/GenBank/DDBJ databases">
        <title>Genome sequence of Apiotrichum porosum DSM 27194.</title>
        <authorList>
            <person name="Aliyu H."/>
            <person name="Gorte O."/>
            <person name="Ochsenreither K."/>
        </authorList>
    </citation>
    <scope>NUCLEOTIDE SEQUENCE [LARGE SCALE GENOMIC DNA]</scope>
    <source>
        <strain evidence="3 4">DSM 27194</strain>
    </source>
</reference>
<evidence type="ECO:0000259" key="2">
    <source>
        <dbReference type="Pfam" id="PF09444"/>
    </source>
</evidence>
<feature type="compositionally biased region" description="Polar residues" evidence="1">
    <location>
        <begin position="341"/>
        <end position="352"/>
    </location>
</feature>
<feature type="compositionally biased region" description="Low complexity" evidence="1">
    <location>
        <begin position="177"/>
        <end position="194"/>
    </location>
</feature>
<feature type="compositionally biased region" description="Polar residues" evidence="1">
    <location>
        <begin position="164"/>
        <end position="176"/>
    </location>
</feature>
<dbReference type="RefSeq" id="XP_028478968.1">
    <property type="nucleotide sequence ID" value="XM_028619996.1"/>
</dbReference>
<dbReference type="AlphaFoldDB" id="A0A427Y522"/>
<proteinExistence type="predicted"/>
<feature type="region of interest" description="Disordered" evidence="1">
    <location>
        <begin position="899"/>
        <end position="1017"/>
    </location>
</feature>
<gene>
    <name evidence="3" type="ORF">EHS24_004414</name>
</gene>
<accession>A0A427Y522</accession>
<feature type="compositionally biased region" description="Acidic residues" evidence="1">
    <location>
        <begin position="918"/>
        <end position="927"/>
    </location>
</feature>
<feature type="region of interest" description="Disordered" evidence="1">
    <location>
        <begin position="323"/>
        <end position="392"/>
    </location>
</feature>
<feature type="compositionally biased region" description="Basic and acidic residues" evidence="1">
    <location>
        <begin position="89"/>
        <end position="99"/>
    </location>
</feature>
<feature type="region of interest" description="Disordered" evidence="1">
    <location>
        <begin position="843"/>
        <end position="867"/>
    </location>
</feature>
<evidence type="ECO:0000256" key="1">
    <source>
        <dbReference type="SAM" id="MobiDB-lite"/>
    </source>
</evidence>
<feature type="compositionally biased region" description="Low complexity" evidence="1">
    <location>
        <begin position="106"/>
        <end position="120"/>
    </location>
</feature>
<feature type="region of interest" description="Disordered" evidence="1">
    <location>
        <begin position="486"/>
        <end position="507"/>
    </location>
</feature>
<feature type="compositionally biased region" description="Polar residues" evidence="1">
    <location>
        <begin position="13"/>
        <end position="31"/>
    </location>
</feature>
<feature type="region of interest" description="Disordered" evidence="1">
    <location>
        <begin position="89"/>
        <end position="282"/>
    </location>
</feature>
<dbReference type="STRING" id="105984.A0A427Y522"/>
<feature type="compositionally biased region" description="Acidic residues" evidence="1">
    <location>
        <begin position="601"/>
        <end position="612"/>
    </location>
</feature>
<feature type="region of interest" description="Disordered" evidence="1">
    <location>
        <begin position="1037"/>
        <end position="1058"/>
    </location>
</feature>
<feature type="region of interest" description="Disordered" evidence="1">
    <location>
        <begin position="1"/>
        <end position="47"/>
    </location>
</feature>
<feature type="region of interest" description="Disordered" evidence="1">
    <location>
        <begin position="1164"/>
        <end position="1201"/>
    </location>
</feature>
<evidence type="ECO:0000313" key="4">
    <source>
        <dbReference type="Proteomes" id="UP000279236"/>
    </source>
</evidence>
<dbReference type="EMBL" id="RSCE01000002">
    <property type="protein sequence ID" value="RSH86183.1"/>
    <property type="molecule type" value="Genomic_DNA"/>
</dbReference>
<feature type="compositionally biased region" description="Basic residues" evidence="1">
    <location>
        <begin position="999"/>
        <end position="1010"/>
    </location>
</feature>
<dbReference type="OrthoDB" id="2575475at2759"/>
<sequence>MSVSPVPRRTYGRTRNTAVDAADSSSETPTSLVYVPTDMGPSASPSKTLLNKFTARRTEWLDGLKEPQTSEWDDPEDIELTDAEVKATMERLRKDKAGDNNHTPRALVAAVSSSSLSAIPPSSPPKVSSALRRQLANQGPRALAATGSSSSLSEIPPSSPPKVSATTPRGHTTRGPSPSLSSAVSSSLNLSSTDKSIDDEPMPSARRPKRIVESDDDGTDTDRSTTPKAATTKSRVVLGNDEHDEYEVDQTIVNPFDDEDDGDDMSPVKNKPNAHIKPLNKVDREMLQRDIERAARDQFVEASRPEAKVRPVSAWMTRAQNIANNASQPVRPSPPVYPSDDIQQFTPSSGPNNRRERLPAKVAATSSPTPGPSKVAFNLKDFDDDDEEDDTLHGSLNRRIEARGKQDRLKEAKLRALAAMNTKTTAFPVEDDDLIIIPEPKPEEQPRLAFSNHKGPDARGKHAAKKTTTETHMVFAGRQFGHADLKQANGGARPAGQKKGRDQTVTSQQVEAQILARHQEQVRSIVEKKEALYGKGRQLPPKEVLDLSKVLAQRSASPDVVADSDDDDDDYAPEDADDEADENERGMMDISQTESSHVDAISDEMEGDDDDKENNPGASIAPEEEDETPLRLPNIRSTRRRVNFASDDEDETPVKHDTALRDAVEGRINAGPAAGSAQAASPGFDIAFGSGSFGGSGGFSQLFNETQAPVGAGGDGFAALRDIPEAGFLPAHALLPSVNISETQKRRDNALIAGETENAEPHLPQSTKKQQYLNSQGFFTQTRPGGRNLTQPDEHLEVEMDDYTQVPTAIIEASSTLINSSTKGTVSSPTQGSTETFVRLRRRTSPVEGETQVHSPSPPPAPRPRNAFDALRAGARQAGAHGAHGPNDIDKRKRPGFLDEQAEESDEDNAWGFTGGKDDDENDDDLDNGYVPDLLDDANVTEEERTRLTELNAERFRQVEQEDDARREAEAKKVTEGHYRTKRRGNDFLSDEEDEGNRKIRLNKKQRRQRKLDGEDGLQKLEGEENVFAAVYNEDLTSDSELDEAPPSPTTFMSPEHGGLSLRERRDMLSIRARQNTTGVARRELFPEDLDEEDSQYAISNKPHVTTTTEAGEANELELNPSSVRRNPTATRSTDRYAKFVSEETLNPRRNGAAGGVSVVVAKTTTVQQSRQSKGGHSKESTRTVTRQASSIHFDRADRFR</sequence>
<dbReference type="GeneID" id="39588957"/>
<dbReference type="Proteomes" id="UP000279236">
    <property type="component" value="Unassembled WGS sequence"/>
</dbReference>
<comment type="caution">
    <text evidence="3">The sequence shown here is derived from an EMBL/GenBank/DDBJ whole genome shotgun (WGS) entry which is preliminary data.</text>
</comment>
<feature type="compositionally biased region" description="Acidic residues" evidence="1">
    <location>
        <begin position="900"/>
        <end position="909"/>
    </location>
</feature>
<feature type="compositionally biased region" description="Acidic residues" evidence="1">
    <location>
        <begin position="562"/>
        <end position="582"/>
    </location>
</feature>
<keyword evidence="4" id="KW-1185">Reference proteome</keyword>
<evidence type="ECO:0000313" key="3">
    <source>
        <dbReference type="EMBL" id="RSH86183.1"/>
    </source>
</evidence>
<dbReference type="InterPro" id="IPR018564">
    <property type="entry name" value="Repl_chkpnt_MRC1_dom"/>
</dbReference>
<feature type="compositionally biased region" description="Basic and acidic residues" evidence="1">
    <location>
        <begin position="942"/>
        <end position="979"/>
    </location>
</feature>
<dbReference type="Pfam" id="PF09444">
    <property type="entry name" value="MRC1"/>
    <property type="match status" value="1"/>
</dbReference>
<feature type="region of interest" description="Disordered" evidence="1">
    <location>
        <begin position="875"/>
        <end position="894"/>
    </location>
</feature>
<organism evidence="3 4">
    <name type="scientific">Apiotrichum porosum</name>
    <dbReference type="NCBI Taxonomy" id="105984"/>
    <lineage>
        <taxon>Eukaryota</taxon>
        <taxon>Fungi</taxon>
        <taxon>Dikarya</taxon>
        <taxon>Basidiomycota</taxon>
        <taxon>Agaricomycotina</taxon>
        <taxon>Tremellomycetes</taxon>
        <taxon>Trichosporonales</taxon>
        <taxon>Trichosporonaceae</taxon>
        <taxon>Apiotrichum</taxon>
    </lineage>
</organism>
<feature type="compositionally biased region" description="Low complexity" evidence="1">
    <location>
        <begin position="875"/>
        <end position="885"/>
    </location>
</feature>